<keyword evidence="1" id="KW-0175">Coiled coil</keyword>
<feature type="compositionally biased region" description="Basic and acidic residues" evidence="2">
    <location>
        <begin position="195"/>
        <end position="210"/>
    </location>
</feature>
<protein>
    <recommendedName>
        <fullName evidence="5">F-box domain-containing protein</fullName>
    </recommendedName>
</protein>
<feature type="region of interest" description="Disordered" evidence="2">
    <location>
        <begin position="37"/>
        <end position="63"/>
    </location>
</feature>
<sequence>MDTTVCHEEASGQTSYLYIVPVTVILEITSAFTTTIPPPPPSFNPLLQQATPTPTPTSSEVTTSFPTLPDFTSIFKFNDRVTNLERDLEEALADRREYIDVVDTSARAIIKEEVNSQLPRILPQTSSSQPKSTYEAATSLSEFKRRMILMDNMEEHKSYLRSDYKRVLYDALVKSYNTNKDLFDTYVKVFTLKRSRDDKDKDQDPSARSDRGKKRRKSSKDTSQVIQLVTQEFDTGNNDEQLDVKAASKVDWFKKLEQPPTPDPDWNKRQHVDFRPPQTRISNIARAKNPPTSFDELMDTPIDFYAFIMNRFNITNLTQELLIGPTFNLLKGTYKSRTELEYHFEECFKATTKRLDWHNPKGKQYMFDIRKPLPLIPNHRGRHVIPFDYFINNDLEYPKGGSLSKKYSTFLTKTKAATYVGPKRQQFYGFARNKMSSKDVYSRKRIIAVTSLKIMKRYDYGHLDKIEVCREDQHLYNFKEGDFP</sequence>
<evidence type="ECO:0000313" key="4">
    <source>
        <dbReference type="Proteomes" id="UP001151760"/>
    </source>
</evidence>
<evidence type="ECO:0000256" key="2">
    <source>
        <dbReference type="SAM" id="MobiDB-lite"/>
    </source>
</evidence>
<evidence type="ECO:0000313" key="3">
    <source>
        <dbReference type="EMBL" id="GJS93122.1"/>
    </source>
</evidence>
<comment type="caution">
    <text evidence="3">The sequence shown here is derived from an EMBL/GenBank/DDBJ whole genome shotgun (WGS) entry which is preliminary data.</text>
</comment>
<gene>
    <name evidence="3" type="ORF">Tco_0800090</name>
</gene>
<accession>A0ABQ4ZT60</accession>
<evidence type="ECO:0008006" key="5">
    <source>
        <dbReference type="Google" id="ProtNLM"/>
    </source>
</evidence>
<reference evidence="3" key="1">
    <citation type="journal article" date="2022" name="Int. J. Mol. Sci.">
        <title>Draft Genome of Tanacetum Coccineum: Genomic Comparison of Closely Related Tanacetum-Family Plants.</title>
        <authorList>
            <person name="Yamashiro T."/>
            <person name="Shiraishi A."/>
            <person name="Nakayama K."/>
            <person name="Satake H."/>
        </authorList>
    </citation>
    <scope>NUCLEOTIDE SEQUENCE</scope>
</reference>
<dbReference type="EMBL" id="BQNB010011632">
    <property type="protein sequence ID" value="GJS93122.1"/>
    <property type="molecule type" value="Genomic_DNA"/>
</dbReference>
<name>A0ABQ4ZT60_9ASTR</name>
<feature type="coiled-coil region" evidence="1">
    <location>
        <begin position="74"/>
        <end position="101"/>
    </location>
</feature>
<organism evidence="3 4">
    <name type="scientific">Tanacetum coccineum</name>
    <dbReference type="NCBI Taxonomy" id="301880"/>
    <lineage>
        <taxon>Eukaryota</taxon>
        <taxon>Viridiplantae</taxon>
        <taxon>Streptophyta</taxon>
        <taxon>Embryophyta</taxon>
        <taxon>Tracheophyta</taxon>
        <taxon>Spermatophyta</taxon>
        <taxon>Magnoliopsida</taxon>
        <taxon>eudicotyledons</taxon>
        <taxon>Gunneridae</taxon>
        <taxon>Pentapetalae</taxon>
        <taxon>asterids</taxon>
        <taxon>campanulids</taxon>
        <taxon>Asterales</taxon>
        <taxon>Asteraceae</taxon>
        <taxon>Asteroideae</taxon>
        <taxon>Anthemideae</taxon>
        <taxon>Anthemidinae</taxon>
        <taxon>Tanacetum</taxon>
    </lineage>
</organism>
<keyword evidence="4" id="KW-1185">Reference proteome</keyword>
<reference evidence="3" key="2">
    <citation type="submission" date="2022-01" db="EMBL/GenBank/DDBJ databases">
        <authorList>
            <person name="Yamashiro T."/>
            <person name="Shiraishi A."/>
            <person name="Satake H."/>
            <person name="Nakayama K."/>
        </authorList>
    </citation>
    <scope>NUCLEOTIDE SEQUENCE</scope>
</reference>
<proteinExistence type="predicted"/>
<feature type="region of interest" description="Disordered" evidence="2">
    <location>
        <begin position="195"/>
        <end position="224"/>
    </location>
</feature>
<evidence type="ECO:0000256" key="1">
    <source>
        <dbReference type="SAM" id="Coils"/>
    </source>
</evidence>
<dbReference type="Proteomes" id="UP001151760">
    <property type="component" value="Unassembled WGS sequence"/>
</dbReference>